<dbReference type="InterPro" id="IPR000182">
    <property type="entry name" value="GNAT_dom"/>
</dbReference>
<name>A0ABV7R4X6_9RHOB</name>
<feature type="domain" description="N-acetyltransferase" evidence="3">
    <location>
        <begin position="133"/>
        <end position="209"/>
    </location>
</feature>
<dbReference type="InterPro" id="IPR050832">
    <property type="entry name" value="Bact_Acetyltransf"/>
</dbReference>
<evidence type="ECO:0000259" key="3">
    <source>
        <dbReference type="PROSITE" id="PS51186"/>
    </source>
</evidence>
<dbReference type="SUPFAM" id="SSF55729">
    <property type="entry name" value="Acyl-CoA N-acyltransferases (Nat)"/>
    <property type="match status" value="1"/>
</dbReference>
<sequence length="210" mass="22523">MTPPLSATAILPQPMPDPSPDAIRVLHGIPAGLGIAAAALYWRHFGAQILPFPAGHRHGIALMRAAMRPDHALVALSPRGRLVGIIGLRDARGGLFATGAQPFQTVWGPAGGQLRHMATRLYRAGPQTADLVLDGIAIRPEWRRLGIARLLVQAAARRARQHGHLALRAEVAAGNRVGLAAWQALGFAPLPRQRLGWPWTAPSHVLRLPI</sequence>
<gene>
    <name evidence="4" type="ORF">ACFOMH_08475</name>
</gene>
<dbReference type="Gene3D" id="3.40.630.30">
    <property type="match status" value="1"/>
</dbReference>
<dbReference type="Pfam" id="PF00583">
    <property type="entry name" value="Acetyltransf_1"/>
    <property type="match status" value="1"/>
</dbReference>
<proteinExistence type="predicted"/>
<accession>A0ABV7R4X6</accession>
<dbReference type="PANTHER" id="PTHR43877:SF1">
    <property type="entry name" value="ACETYLTRANSFERASE"/>
    <property type="match status" value="1"/>
</dbReference>
<dbReference type="EC" id="2.3.1.-" evidence="4"/>
<keyword evidence="1 4" id="KW-0808">Transferase</keyword>
<dbReference type="PROSITE" id="PS51186">
    <property type="entry name" value="GNAT"/>
    <property type="match status" value="1"/>
</dbReference>
<dbReference type="CDD" id="cd04301">
    <property type="entry name" value="NAT_SF"/>
    <property type="match status" value="1"/>
</dbReference>
<organism evidence="4 5">
    <name type="scientific">Paracoccus mangrovi</name>
    <dbReference type="NCBI Taxonomy" id="1715645"/>
    <lineage>
        <taxon>Bacteria</taxon>
        <taxon>Pseudomonadati</taxon>
        <taxon>Pseudomonadota</taxon>
        <taxon>Alphaproteobacteria</taxon>
        <taxon>Rhodobacterales</taxon>
        <taxon>Paracoccaceae</taxon>
        <taxon>Paracoccus</taxon>
    </lineage>
</organism>
<dbReference type="GO" id="GO:0016746">
    <property type="term" value="F:acyltransferase activity"/>
    <property type="evidence" value="ECO:0007669"/>
    <property type="project" value="UniProtKB-KW"/>
</dbReference>
<dbReference type="RefSeq" id="WP_377743885.1">
    <property type="nucleotide sequence ID" value="NZ_JBHRXJ010000004.1"/>
</dbReference>
<protein>
    <submittedName>
        <fullName evidence="4">GNAT family N-acetyltransferase</fullName>
        <ecNumber evidence="4">2.3.1.-</ecNumber>
    </submittedName>
</protein>
<keyword evidence="5" id="KW-1185">Reference proteome</keyword>
<evidence type="ECO:0000313" key="4">
    <source>
        <dbReference type="EMBL" id="MFC3528212.1"/>
    </source>
</evidence>
<evidence type="ECO:0000256" key="1">
    <source>
        <dbReference type="ARBA" id="ARBA00022679"/>
    </source>
</evidence>
<reference evidence="5" key="1">
    <citation type="journal article" date="2019" name="Int. J. Syst. Evol. Microbiol.">
        <title>The Global Catalogue of Microorganisms (GCM) 10K type strain sequencing project: providing services to taxonomists for standard genome sequencing and annotation.</title>
        <authorList>
            <consortium name="The Broad Institute Genomics Platform"/>
            <consortium name="The Broad Institute Genome Sequencing Center for Infectious Disease"/>
            <person name="Wu L."/>
            <person name="Ma J."/>
        </authorList>
    </citation>
    <scope>NUCLEOTIDE SEQUENCE [LARGE SCALE GENOMIC DNA]</scope>
    <source>
        <strain evidence="5">KCTC 42899</strain>
    </source>
</reference>
<evidence type="ECO:0000313" key="5">
    <source>
        <dbReference type="Proteomes" id="UP001595721"/>
    </source>
</evidence>
<dbReference type="PANTHER" id="PTHR43877">
    <property type="entry name" value="AMINOALKYLPHOSPHONATE N-ACETYLTRANSFERASE-RELATED-RELATED"/>
    <property type="match status" value="1"/>
</dbReference>
<dbReference type="EMBL" id="JBHRXJ010000004">
    <property type="protein sequence ID" value="MFC3528212.1"/>
    <property type="molecule type" value="Genomic_DNA"/>
</dbReference>
<dbReference type="Proteomes" id="UP001595721">
    <property type="component" value="Unassembled WGS sequence"/>
</dbReference>
<dbReference type="InterPro" id="IPR016181">
    <property type="entry name" value="Acyl_CoA_acyltransferase"/>
</dbReference>
<evidence type="ECO:0000256" key="2">
    <source>
        <dbReference type="ARBA" id="ARBA00023315"/>
    </source>
</evidence>
<comment type="caution">
    <text evidence="4">The sequence shown here is derived from an EMBL/GenBank/DDBJ whole genome shotgun (WGS) entry which is preliminary data.</text>
</comment>
<keyword evidence="2 4" id="KW-0012">Acyltransferase</keyword>